<feature type="compositionally biased region" description="Low complexity" evidence="1">
    <location>
        <begin position="516"/>
        <end position="537"/>
    </location>
</feature>
<dbReference type="PANTHER" id="PTHR47070">
    <property type="entry name" value="HYDROXYPROLINE-RICH GLYCOPROTEIN-LIKE"/>
    <property type="match status" value="1"/>
</dbReference>
<accession>A5AXI2</accession>
<organism evidence="3">
    <name type="scientific">Vitis vinifera</name>
    <name type="common">Grape</name>
    <dbReference type="NCBI Taxonomy" id="29760"/>
    <lineage>
        <taxon>Eukaryota</taxon>
        <taxon>Viridiplantae</taxon>
        <taxon>Streptophyta</taxon>
        <taxon>Embryophyta</taxon>
        <taxon>Tracheophyta</taxon>
        <taxon>Spermatophyta</taxon>
        <taxon>Magnoliopsida</taxon>
        <taxon>eudicotyledons</taxon>
        <taxon>Gunneridae</taxon>
        <taxon>Pentapetalae</taxon>
        <taxon>rosids</taxon>
        <taxon>Vitales</taxon>
        <taxon>Vitaceae</taxon>
        <taxon>Viteae</taxon>
        <taxon>Vitis</taxon>
    </lineage>
</organism>
<dbReference type="ExpressionAtlas" id="A5AXI2">
    <property type="expression patterns" value="baseline and differential"/>
</dbReference>
<protein>
    <recommendedName>
        <fullName evidence="2">GBF-interacting protein 1 N-terminal domain-containing protein</fullName>
    </recommendedName>
</protein>
<sequence length="914" mass="99214">MAFDSRMEGGMQILPPQVHKTIQLIKEIVGNHSDADIYVALREMNMDPNETVQKLLNQDLDIHVMLREMNMDPNEVAQKLLNQDPFHEVKRKRDKKKESTGYKRPTEPRIYIENVGQGKFRSFPDRNVRRGGYSRSTVPGNAKTYQFYHSFVLELLYLTVCFLLSELMVRILLDAGIGREFRVVRDNRVNQNTNRDMKPVSPQLATSANEQVISNISEKGNSTGTSNNQKPSSGRQSSQSLNGPTDARPGIPQDANSSGSNRKELLEERQATIPNAVSRVQAVKPNDSQPYSASLASNSSVVGVYSSSSDPVHVPSPDSRSSAIVGAIKREVGVVGVRRQSTENSVKHSSAPSSSLPSSLLGRENSPSTEPFRPFNAIPKSDQPRQTTVPDHVIPSMPVNRSFLGNQYGSRPHQQPVGHQKAPQPNKEWKPKSSQKSSHIIPGVIGTPAKSVSPRADNSKDLESETAKLQDKLSQASISENQNVIIAQHIRVPETDRCRLTFGSFGADFASGFQAVGNADEPSAEPSASLSVSPPESSSDDGSKQVDLDDQYINSGTASPESGEASEHQLPDKKESSSPQNLENYADIGLVRESSPSYTPESQQQQERHVLPSFPHAYDPQAGYDIPYFRPTMDETVRGQGLPSPQEALASHTANSIPASSIAMVQQQQQQPPVPQMYQQVHVPHFANLMPYRQFLSPVYVPPMAMPGYSSNPAYSHPSNANSYLLMPGGSSHLGANGLKYGIQQLKPVPAGSPTGFGNFTNPTGYAINAPGVVGSATGLEDSSRLKYKDGNIYVPNPQAETSEIWIQNPRELPGLQSAPYYNMPAQTPHAAYMPSHTGHASFNAAAAAAQSSHMQFPGLYHPPPQPAAMASPHHLGPPMGGNVGVGVAAAAPGPQVGAYQQPQLGHLNWTTNF</sequence>
<feature type="domain" description="GBF-interacting protein 1 N-terminal" evidence="2">
    <location>
        <begin position="15"/>
        <end position="59"/>
    </location>
</feature>
<feature type="region of interest" description="Disordered" evidence="1">
    <location>
        <begin position="339"/>
        <end position="468"/>
    </location>
</feature>
<feature type="compositionally biased region" description="Low complexity" evidence="1">
    <location>
        <begin position="349"/>
        <end position="361"/>
    </location>
</feature>
<name>A5AXI2_VITVI</name>
<feature type="compositionally biased region" description="Basic and acidic residues" evidence="1">
    <location>
        <begin position="565"/>
        <end position="576"/>
    </location>
</feature>
<dbReference type="Pfam" id="PF06972">
    <property type="entry name" value="GIP1_N"/>
    <property type="match status" value="1"/>
</dbReference>
<proteinExistence type="predicted"/>
<dbReference type="InterPro" id="IPR009060">
    <property type="entry name" value="UBA-like_sf"/>
</dbReference>
<feature type="compositionally biased region" description="Polar residues" evidence="1">
    <location>
        <begin position="217"/>
        <end position="243"/>
    </location>
</feature>
<evidence type="ECO:0000256" key="1">
    <source>
        <dbReference type="SAM" id="MobiDB-lite"/>
    </source>
</evidence>
<dbReference type="PANTHER" id="PTHR47070:SF2">
    <property type="entry name" value="OS06G0206100 PROTEIN"/>
    <property type="match status" value="1"/>
</dbReference>
<gene>
    <name evidence="3" type="ORF">VITISV_042555</name>
</gene>
<dbReference type="InterPro" id="IPR009719">
    <property type="entry name" value="GIP1_N"/>
</dbReference>
<dbReference type="AlphaFoldDB" id="A5AXI2"/>
<feature type="region of interest" description="Disordered" evidence="1">
    <location>
        <begin position="516"/>
        <end position="581"/>
    </location>
</feature>
<feature type="compositionally biased region" description="Polar residues" evidence="1">
    <location>
        <begin position="403"/>
        <end position="413"/>
    </location>
</feature>
<feature type="compositionally biased region" description="Basic and acidic residues" evidence="1">
    <location>
        <begin position="457"/>
        <end position="468"/>
    </location>
</feature>
<dbReference type="SUPFAM" id="SSF46934">
    <property type="entry name" value="UBA-like"/>
    <property type="match status" value="2"/>
</dbReference>
<dbReference type="EMBL" id="AM439221">
    <property type="protein sequence ID" value="CAN69468.1"/>
    <property type="molecule type" value="Genomic_DNA"/>
</dbReference>
<evidence type="ECO:0000259" key="2">
    <source>
        <dbReference type="Pfam" id="PF06972"/>
    </source>
</evidence>
<feature type="region of interest" description="Disordered" evidence="1">
    <location>
        <begin position="217"/>
        <end position="264"/>
    </location>
</feature>
<reference evidence="3" key="1">
    <citation type="journal article" date="2007" name="PLoS ONE">
        <title>The first genome sequence of an elite grapevine cultivar (Pinot noir Vitis vinifera L.): coping with a highly heterozygous genome.</title>
        <authorList>
            <person name="Velasco R."/>
            <person name="Zharkikh A."/>
            <person name="Troggio M."/>
            <person name="Cartwright D.A."/>
            <person name="Cestaro A."/>
            <person name="Pruss D."/>
            <person name="Pindo M."/>
            <person name="FitzGerald L.M."/>
            <person name="Vezzulli S."/>
            <person name="Reid J."/>
            <person name="Malacarne G."/>
            <person name="Iliev D."/>
            <person name="Coppola G."/>
            <person name="Wardell B."/>
            <person name="Micheletti D."/>
            <person name="Macalma T."/>
            <person name="Facci M."/>
            <person name="Mitchell J.T."/>
            <person name="Perazzolli M."/>
            <person name="Eldredge G."/>
            <person name="Gatto P."/>
            <person name="Oyzerski R."/>
            <person name="Moretto M."/>
            <person name="Gutin N."/>
            <person name="Stefanini M."/>
            <person name="Chen Y."/>
            <person name="Segala C."/>
            <person name="Davenport C."/>
            <person name="Dematte L."/>
            <person name="Mraz A."/>
            <person name="Battilana J."/>
            <person name="Stormo K."/>
            <person name="Costa F."/>
            <person name="Tao Q."/>
            <person name="Si-Ammour A."/>
            <person name="Harkins T."/>
            <person name="Lackey A."/>
            <person name="Perbost C."/>
            <person name="Taillon B."/>
            <person name="Stella A."/>
            <person name="Solovyev V."/>
            <person name="Fawcett J.A."/>
            <person name="Sterck L."/>
            <person name="Vandepoele K."/>
            <person name="Grando S.M."/>
            <person name="Toppo S."/>
            <person name="Moser C."/>
            <person name="Lanchbury J."/>
            <person name="Bogden R."/>
            <person name="Skolnick M."/>
            <person name="Sgaramella V."/>
            <person name="Bhatnagar S.K."/>
            <person name="Fontana P."/>
            <person name="Gutin A."/>
            <person name="Van de Peer Y."/>
            <person name="Salamini F."/>
            <person name="Viola R."/>
        </authorList>
    </citation>
    <scope>NUCLEOTIDE SEQUENCE</scope>
</reference>
<evidence type="ECO:0000313" key="3">
    <source>
        <dbReference type="EMBL" id="CAN69468.1"/>
    </source>
</evidence>